<feature type="compositionally biased region" description="Acidic residues" evidence="1">
    <location>
        <begin position="46"/>
        <end position="68"/>
    </location>
</feature>
<dbReference type="PANTHER" id="PTHR40393:SF1">
    <property type="entry name" value="LYSINE BIOSYNTHESIS PROTEIN-RELATED"/>
    <property type="match status" value="1"/>
</dbReference>
<reference evidence="2 3" key="1">
    <citation type="submission" date="2020-08" db="EMBL/GenBank/DDBJ databases">
        <title>Genomic Encyclopedia of Type Strains, Phase IV (KMG-V): Genome sequencing to study the core and pangenomes of soil and plant-associated prokaryotes.</title>
        <authorList>
            <person name="Whitman W."/>
        </authorList>
    </citation>
    <scope>NUCLEOTIDE SEQUENCE [LARGE SCALE GENOMIC DNA]</scope>
    <source>
        <strain evidence="2 3">X5P3</strain>
    </source>
</reference>
<name>A0A7W8EB29_9BACT</name>
<comment type="caution">
    <text evidence="2">The sequence shown here is derived from an EMBL/GenBank/DDBJ whole genome shotgun (WGS) entry which is preliminary data.</text>
</comment>
<dbReference type="AlphaFoldDB" id="A0A7W8EB29"/>
<dbReference type="InterPro" id="IPR005906">
    <property type="entry name" value="LysW"/>
</dbReference>
<dbReference type="Pfam" id="PF21344">
    <property type="entry name" value="Zn_ribbon_LysW"/>
    <property type="match status" value="1"/>
</dbReference>
<organism evidence="2 3">
    <name type="scientific">Granulicella mallensis</name>
    <dbReference type="NCBI Taxonomy" id="940614"/>
    <lineage>
        <taxon>Bacteria</taxon>
        <taxon>Pseudomonadati</taxon>
        <taxon>Acidobacteriota</taxon>
        <taxon>Terriglobia</taxon>
        <taxon>Terriglobales</taxon>
        <taxon>Acidobacteriaceae</taxon>
        <taxon>Granulicella</taxon>
    </lineage>
</organism>
<gene>
    <name evidence="2" type="ORF">HDF15_003770</name>
</gene>
<dbReference type="RefSeq" id="WP_184258052.1">
    <property type="nucleotide sequence ID" value="NZ_JACHIO010000016.1"/>
</dbReference>
<evidence type="ECO:0000313" key="2">
    <source>
        <dbReference type="EMBL" id="MBB5065402.1"/>
    </source>
</evidence>
<proteinExistence type="predicted"/>
<evidence type="ECO:0000313" key="3">
    <source>
        <dbReference type="Proteomes" id="UP000584867"/>
    </source>
</evidence>
<accession>A0A7W8EB29</accession>
<feature type="region of interest" description="Disordered" evidence="1">
    <location>
        <begin position="37"/>
        <end position="68"/>
    </location>
</feature>
<dbReference type="PANTHER" id="PTHR40393">
    <property type="entry name" value="LYSINE BIOSYNTHESIS PROTEIN-RELATED-RELATED"/>
    <property type="match status" value="1"/>
</dbReference>
<protein>
    <submittedName>
        <fullName evidence="2">Alpha-aminoadipate carrier protein LysW</fullName>
    </submittedName>
</protein>
<dbReference type="Proteomes" id="UP000584867">
    <property type="component" value="Unassembled WGS sequence"/>
</dbReference>
<dbReference type="EMBL" id="JACHIO010000016">
    <property type="protein sequence ID" value="MBB5065402.1"/>
    <property type="molecule type" value="Genomic_DNA"/>
</dbReference>
<evidence type="ECO:0000256" key="1">
    <source>
        <dbReference type="SAM" id="MobiDB-lite"/>
    </source>
</evidence>
<sequence length="68" mass="7489">MSVVCPECDNPLDIDAEDVEEGEIIQCDECGTDLEVVSSDPLEIAPVDEEGYDDEDDLHGDDNEDEDE</sequence>
<dbReference type="Gene3D" id="2.20.28.160">
    <property type="match status" value="1"/>
</dbReference>